<dbReference type="PANTHER" id="PTHR20900">
    <property type="entry name" value="NADH:UBIQUINONE OXIDOREDUCTASE B18-LIKE SUBUNIT"/>
    <property type="match status" value="1"/>
</dbReference>
<dbReference type="GO" id="GO:0005743">
    <property type="term" value="C:mitochondrial inner membrane"/>
    <property type="evidence" value="ECO:0007669"/>
    <property type="project" value="UniProtKB-SubCell"/>
</dbReference>
<evidence type="ECO:0000256" key="9">
    <source>
        <dbReference type="ARBA" id="ARBA00022982"/>
    </source>
</evidence>
<keyword evidence="10" id="KW-0496">Mitochondrion</keyword>
<evidence type="ECO:0000256" key="4">
    <source>
        <dbReference type="ARBA" id="ARBA00008006"/>
    </source>
</evidence>
<reference evidence="14" key="1">
    <citation type="journal article" date="2020" name="Stud. Mycol.">
        <title>101 Dothideomycetes genomes: a test case for predicting lifestyles and emergence of pathogens.</title>
        <authorList>
            <person name="Haridas S."/>
            <person name="Albert R."/>
            <person name="Binder M."/>
            <person name="Bloem J."/>
            <person name="Labutti K."/>
            <person name="Salamov A."/>
            <person name="Andreopoulos B."/>
            <person name="Baker S."/>
            <person name="Barry K."/>
            <person name="Bills G."/>
            <person name="Bluhm B."/>
            <person name="Cannon C."/>
            <person name="Castanera R."/>
            <person name="Culley D."/>
            <person name="Daum C."/>
            <person name="Ezra D."/>
            <person name="Gonzalez J."/>
            <person name="Henrissat B."/>
            <person name="Kuo A."/>
            <person name="Liang C."/>
            <person name="Lipzen A."/>
            <person name="Lutzoni F."/>
            <person name="Magnuson J."/>
            <person name="Mondo S."/>
            <person name="Nolan M."/>
            <person name="Ohm R."/>
            <person name="Pangilinan J."/>
            <person name="Park H.-J."/>
            <person name="Ramirez L."/>
            <person name="Alfaro M."/>
            <person name="Sun H."/>
            <person name="Tritt A."/>
            <person name="Yoshinaga Y."/>
            <person name="Zwiers L.-H."/>
            <person name="Turgeon B."/>
            <person name="Goodwin S."/>
            <person name="Spatafora J."/>
            <person name="Crous P."/>
            <person name="Grigoriev I."/>
        </authorList>
    </citation>
    <scope>NUCLEOTIDE SEQUENCE</scope>
    <source>
        <strain evidence="14">ATCC 36951</strain>
    </source>
</reference>
<keyword evidence="9" id="KW-0249">Electron transport</keyword>
<keyword evidence="12" id="KW-1015">Disulfide bond</keyword>
<keyword evidence="6" id="KW-0813">Transport</keyword>
<dbReference type="GO" id="GO:0005758">
    <property type="term" value="C:mitochondrial intermembrane space"/>
    <property type="evidence" value="ECO:0007669"/>
    <property type="project" value="UniProtKB-SubCell"/>
</dbReference>
<evidence type="ECO:0000256" key="11">
    <source>
        <dbReference type="ARBA" id="ARBA00023136"/>
    </source>
</evidence>
<proteinExistence type="inferred from homology"/>
<evidence type="ECO:0000256" key="13">
    <source>
        <dbReference type="SAM" id="MobiDB-lite"/>
    </source>
</evidence>
<keyword evidence="7" id="KW-0679">Respiratory chain</keyword>
<evidence type="ECO:0000313" key="14">
    <source>
        <dbReference type="EMBL" id="KAF2169906.1"/>
    </source>
</evidence>
<dbReference type="PANTHER" id="PTHR20900:SF0">
    <property type="entry name" value="NADH DEHYDROGENASE [UBIQUINONE] 1 BETA SUBCOMPLEX SUBUNIT 7"/>
    <property type="match status" value="1"/>
</dbReference>
<keyword evidence="8" id="KW-0999">Mitochondrion inner membrane</keyword>
<dbReference type="GeneID" id="54558606"/>
<name>A0A6A6CWP4_ZASCE</name>
<evidence type="ECO:0000313" key="15">
    <source>
        <dbReference type="Proteomes" id="UP000799537"/>
    </source>
</evidence>
<dbReference type="PROSITE" id="PS51808">
    <property type="entry name" value="CHCH"/>
    <property type="match status" value="1"/>
</dbReference>
<evidence type="ECO:0000256" key="6">
    <source>
        <dbReference type="ARBA" id="ARBA00022448"/>
    </source>
</evidence>
<organism evidence="14 15">
    <name type="scientific">Zasmidium cellare ATCC 36951</name>
    <dbReference type="NCBI Taxonomy" id="1080233"/>
    <lineage>
        <taxon>Eukaryota</taxon>
        <taxon>Fungi</taxon>
        <taxon>Dikarya</taxon>
        <taxon>Ascomycota</taxon>
        <taxon>Pezizomycotina</taxon>
        <taxon>Dothideomycetes</taxon>
        <taxon>Dothideomycetidae</taxon>
        <taxon>Mycosphaerellales</taxon>
        <taxon>Mycosphaerellaceae</taxon>
        <taxon>Zasmidium</taxon>
    </lineage>
</organism>
<evidence type="ECO:0000256" key="1">
    <source>
        <dbReference type="ARBA" id="ARBA00003195"/>
    </source>
</evidence>
<dbReference type="InterPro" id="IPR008698">
    <property type="entry name" value="NDUB7"/>
</dbReference>
<dbReference type="Pfam" id="PF05676">
    <property type="entry name" value="NDUF_B7"/>
    <property type="match status" value="1"/>
</dbReference>
<comment type="subcellular location">
    <subcellularLocation>
        <location evidence="3">Mitochondrion inner membrane</location>
        <topology evidence="3">Peripheral membrane protein</topology>
    </subcellularLocation>
    <subcellularLocation>
        <location evidence="2">Mitochondrion intermembrane space</location>
    </subcellularLocation>
</comment>
<dbReference type="OrthoDB" id="268414at2759"/>
<evidence type="ECO:0000256" key="5">
    <source>
        <dbReference type="ARBA" id="ARBA00018677"/>
    </source>
</evidence>
<feature type="region of interest" description="Disordered" evidence="13">
    <location>
        <begin position="17"/>
        <end position="37"/>
    </location>
</feature>
<dbReference type="RefSeq" id="XP_033670795.1">
    <property type="nucleotide sequence ID" value="XM_033805334.1"/>
</dbReference>
<accession>A0A6A6CWP4</accession>
<dbReference type="AlphaFoldDB" id="A0A6A6CWP4"/>
<comment type="function">
    <text evidence="1">Accessory subunit of the mitochondrial membrane respiratory chain NADH dehydrogenase (Complex I), that is believed not to be involved in catalysis. Complex I functions in the transfer of electrons from NADH to the respiratory chain. The immediate electron acceptor for the enzyme is believed to be ubiquinone.</text>
</comment>
<evidence type="ECO:0000256" key="8">
    <source>
        <dbReference type="ARBA" id="ARBA00022792"/>
    </source>
</evidence>
<evidence type="ECO:0000256" key="10">
    <source>
        <dbReference type="ARBA" id="ARBA00023128"/>
    </source>
</evidence>
<dbReference type="Proteomes" id="UP000799537">
    <property type="component" value="Unassembled WGS sequence"/>
</dbReference>
<evidence type="ECO:0000256" key="12">
    <source>
        <dbReference type="ARBA" id="ARBA00023157"/>
    </source>
</evidence>
<evidence type="ECO:0000256" key="3">
    <source>
        <dbReference type="ARBA" id="ARBA00004637"/>
    </source>
</evidence>
<dbReference type="EMBL" id="ML993587">
    <property type="protein sequence ID" value="KAF2169906.1"/>
    <property type="molecule type" value="Genomic_DNA"/>
</dbReference>
<evidence type="ECO:0000256" key="2">
    <source>
        <dbReference type="ARBA" id="ARBA00004569"/>
    </source>
</evidence>
<keyword evidence="11" id="KW-0472">Membrane</keyword>
<gene>
    <name evidence="14" type="ORF">M409DRAFT_20319</name>
</gene>
<sequence length="105" mass="12192">MTVTESIKDAAETVKEAVGLGHGHSAPTRPATREEMSANKVPLPYRDSCAHLLIPLNNCRYDNFYLPWRCMDERHSYEKCQYEEFKLRMKKMEEIRAEKNGARSN</sequence>
<comment type="similarity">
    <text evidence="4">Belongs to the complex I NDUFB7 subunit family.</text>
</comment>
<evidence type="ECO:0000256" key="7">
    <source>
        <dbReference type="ARBA" id="ARBA00022660"/>
    </source>
</evidence>
<protein>
    <recommendedName>
        <fullName evidence="5">NADH dehydrogenase [ubiquinone] 1 beta subcomplex subunit 7</fullName>
    </recommendedName>
</protein>
<keyword evidence="15" id="KW-1185">Reference proteome</keyword>